<accession>A0A1B0BVG9</accession>
<dbReference type="EnsemblMetazoa" id="GPPI041732-RA">
    <property type="protein sequence ID" value="GPPI041732-PA"/>
    <property type="gene ID" value="GPPI041732"/>
</dbReference>
<dbReference type="VEuPathDB" id="VectorBase:GPPI041732"/>
<dbReference type="Proteomes" id="UP000092460">
    <property type="component" value="Unassembled WGS sequence"/>
</dbReference>
<evidence type="ECO:0000313" key="1">
    <source>
        <dbReference type="EnsemblMetazoa" id="GPPI041732-PA"/>
    </source>
</evidence>
<proteinExistence type="predicted"/>
<reference evidence="2" key="1">
    <citation type="submission" date="2015-01" db="EMBL/GenBank/DDBJ databases">
        <authorList>
            <person name="Aksoy S."/>
            <person name="Warren W."/>
            <person name="Wilson R.K."/>
        </authorList>
    </citation>
    <scope>NUCLEOTIDE SEQUENCE [LARGE SCALE GENOMIC DNA]</scope>
    <source>
        <strain evidence="2">IAEA</strain>
    </source>
</reference>
<protein>
    <submittedName>
        <fullName evidence="1">Uncharacterized protein</fullName>
    </submittedName>
</protein>
<reference evidence="1" key="2">
    <citation type="submission" date="2020-05" db="UniProtKB">
        <authorList>
            <consortium name="EnsemblMetazoa"/>
        </authorList>
    </citation>
    <scope>IDENTIFICATION</scope>
    <source>
        <strain evidence="1">IAEA</strain>
    </source>
</reference>
<dbReference type="EMBL" id="JXJN01021285">
    <property type="status" value="NOT_ANNOTATED_CDS"/>
    <property type="molecule type" value="Genomic_DNA"/>
</dbReference>
<dbReference type="AlphaFoldDB" id="A0A1B0BVG9"/>
<name>A0A1B0BVG9_9MUSC</name>
<evidence type="ECO:0000313" key="2">
    <source>
        <dbReference type="Proteomes" id="UP000092460"/>
    </source>
</evidence>
<dbReference type="EMBL" id="JXJN01021284">
    <property type="status" value="NOT_ANNOTATED_CDS"/>
    <property type="molecule type" value="Genomic_DNA"/>
</dbReference>
<organism evidence="1 2">
    <name type="scientific">Glossina palpalis gambiensis</name>
    <dbReference type="NCBI Taxonomy" id="67801"/>
    <lineage>
        <taxon>Eukaryota</taxon>
        <taxon>Metazoa</taxon>
        <taxon>Ecdysozoa</taxon>
        <taxon>Arthropoda</taxon>
        <taxon>Hexapoda</taxon>
        <taxon>Insecta</taxon>
        <taxon>Pterygota</taxon>
        <taxon>Neoptera</taxon>
        <taxon>Endopterygota</taxon>
        <taxon>Diptera</taxon>
        <taxon>Brachycera</taxon>
        <taxon>Muscomorpha</taxon>
        <taxon>Hippoboscoidea</taxon>
        <taxon>Glossinidae</taxon>
        <taxon>Glossina</taxon>
    </lineage>
</organism>
<keyword evidence="2" id="KW-1185">Reference proteome</keyword>
<sequence>MLSYYPTTITTTTNTITIAIAIANITAVATSTATTITTVGSHFMAIMATHHNLINYVQIAAVQN</sequence>